<evidence type="ECO:0000313" key="3">
    <source>
        <dbReference type="Proteomes" id="UP000335636"/>
    </source>
</evidence>
<dbReference type="AlphaFoldDB" id="A0A5E4ATR5"/>
<protein>
    <submittedName>
        <fullName evidence="2">Uncharacterized protein</fullName>
    </submittedName>
</protein>
<feature type="region of interest" description="Disordered" evidence="1">
    <location>
        <begin position="178"/>
        <end position="302"/>
    </location>
</feature>
<feature type="compositionally biased region" description="Low complexity" evidence="1">
    <location>
        <begin position="203"/>
        <end position="213"/>
    </location>
</feature>
<accession>A0A5E4ATR5</accession>
<name>A0A5E4ATR5_MARMO</name>
<proteinExistence type="predicted"/>
<dbReference type="Proteomes" id="UP000335636">
    <property type="component" value="Unassembled WGS sequence"/>
</dbReference>
<comment type="caution">
    <text evidence="2">The sequence shown here is derived from an EMBL/GenBank/DDBJ whole genome shotgun (WGS) entry which is preliminary data.</text>
</comment>
<feature type="compositionally biased region" description="Basic residues" evidence="1">
    <location>
        <begin position="8"/>
        <end position="18"/>
    </location>
</feature>
<gene>
    <name evidence="2" type="ORF">MONAX_5E002043</name>
</gene>
<feature type="region of interest" description="Disordered" evidence="1">
    <location>
        <begin position="1"/>
        <end position="86"/>
    </location>
</feature>
<keyword evidence="3" id="KW-1185">Reference proteome</keyword>
<dbReference type="EMBL" id="CABDUW010000140">
    <property type="protein sequence ID" value="VTJ60156.1"/>
    <property type="molecule type" value="Genomic_DNA"/>
</dbReference>
<evidence type="ECO:0000256" key="1">
    <source>
        <dbReference type="SAM" id="MobiDB-lite"/>
    </source>
</evidence>
<feature type="compositionally biased region" description="Low complexity" evidence="1">
    <location>
        <begin position="32"/>
        <end position="45"/>
    </location>
</feature>
<evidence type="ECO:0000313" key="2">
    <source>
        <dbReference type="EMBL" id="VTJ60156.1"/>
    </source>
</evidence>
<reference evidence="2" key="1">
    <citation type="submission" date="2019-04" db="EMBL/GenBank/DDBJ databases">
        <authorList>
            <person name="Alioto T."/>
            <person name="Alioto T."/>
        </authorList>
    </citation>
    <scope>NUCLEOTIDE SEQUENCE [LARGE SCALE GENOMIC DNA]</scope>
</reference>
<sequence length="302" mass="30883">MRSSPKGLGRRPLQRRASRQWGDTAPSQLEMGQSPQGQQGPQVGQRWMRKLTCGGGLSRDTHPRTLSGRRGLSRESVPAGGQAWAPGVQEAASGHLSRRIAAVALRLSGGASRGPLGVLPQSPTLGRGGTPVMGTAGPGAAFPARSAEVSGGGGQLGGCPVACPQLGPRLAREEPLLFRPGQNGADQSSGFMSRVGRSRDRPGYAAGAGPKAPAGGGWKGIQSPHQAWGGGTRGASRGLGFSTPQRPSEPPDRWGNGGWGQETSPRAQPAGDQARIDLGLDSPTAFPCPQVAPRCGSLPGGQ</sequence>
<organism evidence="2 3">
    <name type="scientific">Marmota monax</name>
    <name type="common">Woodchuck</name>
    <dbReference type="NCBI Taxonomy" id="9995"/>
    <lineage>
        <taxon>Eukaryota</taxon>
        <taxon>Metazoa</taxon>
        <taxon>Chordata</taxon>
        <taxon>Craniata</taxon>
        <taxon>Vertebrata</taxon>
        <taxon>Euteleostomi</taxon>
        <taxon>Mammalia</taxon>
        <taxon>Eutheria</taxon>
        <taxon>Euarchontoglires</taxon>
        <taxon>Glires</taxon>
        <taxon>Rodentia</taxon>
        <taxon>Sciuromorpha</taxon>
        <taxon>Sciuridae</taxon>
        <taxon>Xerinae</taxon>
        <taxon>Marmotini</taxon>
        <taxon>Marmota</taxon>
    </lineage>
</organism>